<dbReference type="InterPro" id="IPR000315">
    <property type="entry name" value="Znf_B-box"/>
</dbReference>
<dbReference type="InterPro" id="IPR001870">
    <property type="entry name" value="B30.2/SPRY"/>
</dbReference>
<dbReference type="InterPro" id="IPR050143">
    <property type="entry name" value="TRIM/RBCC"/>
</dbReference>
<comment type="caution">
    <text evidence="10">The sequence shown here is derived from an EMBL/GenBank/DDBJ whole genome shotgun (WGS) entry which is preliminary data.</text>
</comment>
<dbReference type="CDD" id="cd19760">
    <property type="entry name" value="Bbox2_TRIM4-like"/>
    <property type="match status" value="1"/>
</dbReference>
<dbReference type="Proteomes" id="UP000829720">
    <property type="component" value="Unassembled WGS sequence"/>
</dbReference>
<dbReference type="PRINTS" id="PR01407">
    <property type="entry name" value="BUTYPHLNCDUF"/>
</dbReference>
<dbReference type="InterPro" id="IPR001841">
    <property type="entry name" value="Znf_RING"/>
</dbReference>
<keyword evidence="4" id="KW-0862">Zinc</keyword>
<dbReference type="SUPFAM" id="SSF57845">
    <property type="entry name" value="B-box zinc-binding domain"/>
    <property type="match status" value="1"/>
</dbReference>
<sequence length="484" mass="55642">MAQSDLFKELYCSVCLGLFRDPVSLPCDHIFCRSCIETCRSSMTPKCPECRAPLGSGAFKTNRALRNMADRLKAERYHCTCHKHQEKMKLFCETDRQLICVVCRDEQTHRGHSCVPIGEAATASKDELEKALEFVSKDNGALTHHLIQQNDEMRKIKERSSKMMDEIFDQFKKLHNFLRVREKELKKEVKEQEMKALAPMQEKLAAMTQALTPRLEKERMLRSGLDIMELDRFQQWWIDSGSPVVDELRAGGNGTGEQKTQNSGGKFKSEEARHHVILDSPRSLYLGPYESHLQFFVWKEMLRVIKPVPDRLTVEDRMDPLQRVSSDKSSVRHIDLASKKMLLFGKAADFSMSPTWSSMGFQSGQHYWEVTVGEKMHWSLGVDADLGADAEQDSSRKAICRLNGAFGKHRFKTLREIPLDLRVRPRTIGTYLDCERKCISFYNADNMTLIQSTVYDTNGSMFAYFNSGFYFKGENADPLCLCWY</sequence>
<dbReference type="InterPro" id="IPR018957">
    <property type="entry name" value="Znf_C3HC4_RING-type"/>
</dbReference>
<feature type="domain" description="B box-type" evidence="8">
    <location>
        <begin position="74"/>
        <end position="117"/>
    </location>
</feature>
<keyword evidence="11" id="KW-1185">Reference proteome</keyword>
<dbReference type="PANTHER" id="PTHR24103">
    <property type="entry name" value="E3 UBIQUITIN-PROTEIN LIGASE TRIM"/>
    <property type="match status" value="1"/>
</dbReference>
<feature type="domain" description="B30.2/SPRY" evidence="9">
    <location>
        <begin position="291"/>
        <end position="484"/>
    </location>
</feature>
<dbReference type="Gene3D" id="3.30.40.10">
    <property type="entry name" value="Zinc/RING finger domain, C3HC4 (zinc finger)"/>
    <property type="match status" value="1"/>
</dbReference>
<name>A0A8T3D0H6_9TELE</name>
<dbReference type="PROSITE" id="PS50089">
    <property type="entry name" value="ZF_RING_2"/>
    <property type="match status" value="1"/>
</dbReference>
<dbReference type="SMART" id="SM00336">
    <property type="entry name" value="BBOX"/>
    <property type="match status" value="1"/>
</dbReference>
<dbReference type="Gene3D" id="3.30.160.60">
    <property type="entry name" value="Classic Zinc Finger"/>
    <property type="match status" value="1"/>
</dbReference>
<dbReference type="Gene3D" id="2.60.120.920">
    <property type="match status" value="1"/>
</dbReference>
<accession>A0A8T3D0H6</accession>
<dbReference type="SUPFAM" id="SSF49899">
    <property type="entry name" value="Concanavalin A-like lectins/glucanases"/>
    <property type="match status" value="1"/>
</dbReference>
<evidence type="ECO:0000313" key="11">
    <source>
        <dbReference type="Proteomes" id="UP000829720"/>
    </source>
</evidence>
<evidence type="ECO:0000256" key="6">
    <source>
        <dbReference type="SAM" id="MobiDB-lite"/>
    </source>
</evidence>
<evidence type="ECO:0000313" key="10">
    <source>
        <dbReference type="EMBL" id="KAI1889981.1"/>
    </source>
</evidence>
<evidence type="ECO:0000259" key="8">
    <source>
        <dbReference type="PROSITE" id="PS50119"/>
    </source>
</evidence>
<dbReference type="OrthoDB" id="654191at2759"/>
<evidence type="ECO:0000259" key="9">
    <source>
        <dbReference type="PROSITE" id="PS50188"/>
    </source>
</evidence>
<evidence type="ECO:0000256" key="3">
    <source>
        <dbReference type="ARBA" id="ARBA00022771"/>
    </source>
</evidence>
<reference evidence="10" key="1">
    <citation type="submission" date="2021-01" db="EMBL/GenBank/DDBJ databases">
        <authorList>
            <person name="Zahm M."/>
            <person name="Roques C."/>
            <person name="Cabau C."/>
            <person name="Klopp C."/>
            <person name="Donnadieu C."/>
            <person name="Jouanno E."/>
            <person name="Lampietro C."/>
            <person name="Louis A."/>
            <person name="Herpin A."/>
            <person name="Echchiki A."/>
            <person name="Berthelot C."/>
            <person name="Parey E."/>
            <person name="Roest-Crollius H."/>
            <person name="Braasch I."/>
            <person name="Postlethwait J."/>
            <person name="Bobe J."/>
            <person name="Montfort J."/>
            <person name="Bouchez O."/>
            <person name="Begum T."/>
            <person name="Mejri S."/>
            <person name="Adams A."/>
            <person name="Chen W.-J."/>
            <person name="Guiguen Y."/>
        </authorList>
    </citation>
    <scope>NUCLEOTIDE SEQUENCE</scope>
    <source>
        <tissue evidence="10">Blood</tissue>
    </source>
</reference>
<dbReference type="InterPro" id="IPR043136">
    <property type="entry name" value="B30.2/SPRY_sf"/>
</dbReference>
<feature type="domain" description="RING-type" evidence="7">
    <location>
        <begin position="12"/>
        <end position="51"/>
    </location>
</feature>
<feature type="region of interest" description="Disordered" evidence="6">
    <location>
        <begin position="249"/>
        <end position="271"/>
    </location>
</feature>
<evidence type="ECO:0000256" key="4">
    <source>
        <dbReference type="ARBA" id="ARBA00022833"/>
    </source>
</evidence>
<dbReference type="SUPFAM" id="SSF57850">
    <property type="entry name" value="RING/U-box"/>
    <property type="match status" value="1"/>
</dbReference>
<keyword evidence="2" id="KW-0479">Metal-binding</keyword>
<dbReference type="AlphaFoldDB" id="A0A8T3D0H6"/>
<dbReference type="InterPro" id="IPR013083">
    <property type="entry name" value="Znf_RING/FYVE/PHD"/>
</dbReference>
<dbReference type="SMART" id="SM00184">
    <property type="entry name" value="RING"/>
    <property type="match status" value="1"/>
</dbReference>
<keyword evidence="3 5" id="KW-0863">Zinc-finger</keyword>
<dbReference type="GO" id="GO:0008270">
    <property type="term" value="F:zinc ion binding"/>
    <property type="evidence" value="ECO:0007669"/>
    <property type="project" value="UniProtKB-KW"/>
</dbReference>
<dbReference type="PROSITE" id="PS00518">
    <property type="entry name" value="ZF_RING_1"/>
    <property type="match status" value="1"/>
</dbReference>
<dbReference type="Pfam" id="PF00622">
    <property type="entry name" value="SPRY"/>
    <property type="match status" value="1"/>
</dbReference>
<evidence type="ECO:0000259" key="7">
    <source>
        <dbReference type="PROSITE" id="PS50089"/>
    </source>
</evidence>
<protein>
    <submittedName>
        <fullName evidence="10">Uncharacterized protein</fullName>
    </submittedName>
</protein>
<dbReference type="EMBL" id="JAERUA010000015">
    <property type="protein sequence ID" value="KAI1889981.1"/>
    <property type="molecule type" value="Genomic_DNA"/>
</dbReference>
<dbReference type="InterPro" id="IPR017907">
    <property type="entry name" value="Znf_RING_CS"/>
</dbReference>
<dbReference type="PROSITE" id="PS50119">
    <property type="entry name" value="ZF_BBOX"/>
    <property type="match status" value="1"/>
</dbReference>
<dbReference type="InterPro" id="IPR003877">
    <property type="entry name" value="SPRY_dom"/>
</dbReference>
<evidence type="ECO:0000256" key="5">
    <source>
        <dbReference type="PROSITE-ProRule" id="PRU00024"/>
    </source>
</evidence>
<dbReference type="Pfam" id="PF00643">
    <property type="entry name" value="zf-B_box"/>
    <property type="match status" value="1"/>
</dbReference>
<dbReference type="InterPro" id="IPR003879">
    <property type="entry name" value="Butyrophylin_SPRY"/>
</dbReference>
<dbReference type="Pfam" id="PF00097">
    <property type="entry name" value="zf-C3HC4"/>
    <property type="match status" value="1"/>
</dbReference>
<organism evidence="10 11">
    <name type="scientific">Albula goreensis</name>
    <dbReference type="NCBI Taxonomy" id="1534307"/>
    <lineage>
        <taxon>Eukaryota</taxon>
        <taxon>Metazoa</taxon>
        <taxon>Chordata</taxon>
        <taxon>Craniata</taxon>
        <taxon>Vertebrata</taxon>
        <taxon>Euteleostomi</taxon>
        <taxon>Actinopterygii</taxon>
        <taxon>Neopterygii</taxon>
        <taxon>Teleostei</taxon>
        <taxon>Albuliformes</taxon>
        <taxon>Albulidae</taxon>
        <taxon>Albula</taxon>
    </lineage>
</organism>
<gene>
    <name evidence="10" type="ORF">AGOR_G00168500</name>
</gene>
<dbReference type="PROSITE" id="PS50188">
    <property type="entry name" value="B302_SPRY"/>
    <property type="match status" value="1"/>
</dbReference>
<evidence type="ECO:0000256" key="2">
    <source>
        <dbReference type="ARBA" id="ARBA00022723"/>
    </source>
</evidence>
<comment type="similarity">
    <text evidence="1">Belongs to the TRIM/RBCC family.</text>
</comment>
<dbReference type="InterPro" id="IPR013320">
    <property type="entry name" value="ConA-like_dom_sf"/>
</dbReference>
<proteinExistence type="inferred from homology"/>
<evidence type="ECO:0000256" key="1">
    <source>
        <dbReference type="ARBA" id="ARBA00008518"/>
    </source>
</evidence>